<dbReference type="Proteomes" id="UP000241462">
    <property type="component" value="Unassembled WGS sequence"/>
</dbReference>
<dbReference type="CDD" id="cd06503">
    <property type="entry name" value="ATP-synt_Fo_b"/>
    <property type="match status" value="1"/>
</dbReference>
<dbReference type="InParanoid" id="A0A2T3A385"/>
<feature type="region of interest" description="Disordered" evidence="2">
    <location>
        <begin position="637"/>
        <end position="684"/>
    </location>
</feature>
<feature type="region of interest" description="Disordered" evidence="2">
    <location>
        <begin position="784"/>
        <end position="803"/>
    </location>
</feature>
<feature type="compositionally biased region" description="Basic and acidic residues" evidence="2">
    <location>
        <begin position="784"/>
        <end position="797"/>
    </location>
</feature>
<gene>
    <name evidence="3" type="ORF">BD289DRAFT_454493</name>
</gene>
<evidence type="ECO:0000256" key="1">
    <source>
        <dbReference type="SAM" id="Coils"/>
    </source>
</evidence>
<keyword evidence="1" id="KW-0175">Coiled coil</keyword>
<dbReference type="OrthoDB" id="3231004at2759"/>
<dbReference type="EMBL" id="KZ678487">
    <property type="protein sequence ID" value="PSR82112.1"/>
    <property type="molecule type" value="Genomic_DNA"/>
</dbReference>
<reference evidence="3 4" key="1">
    <citation type="journal article" date="2018" name="Mycol. Prog.">
        <title>Coniella lustricola, a new species from submerged detritus.</title>
        <authorList>
            <person name="Raudabaugh D.B."/>
            <person name="Iturriaga T."/>
            <person name="Carver A."/>
            <person name="Mondo S."/>
            <person name="Pangilinan J."/>
            <person name="Lipzen A."/>
            <person name="He G."/>
            <person name="Amirebrahimi M."/>
            <person name="Grigoriev I.V."/>
            <person name="Miller A.N."/>
        </authorList>
    </citation>
    <scope>NUCLEOTIDE SEQUENCE [LARGE SCALE GENOMIC DNA]</scope>
    <source>
        <strain evidence="3 4">B22-T-1</strain>
    </source>
</reference>
<dbReference type="STRING" id="2025994.A0A2T3A385"/>
<dbReference type="AlphaFoldDB" id="A0A2T3A385"/>
<feature type="region of interest" description="Disordered" evidence="2">
    <location>
        <begin position="195"/>
        <end position="255"/>
    </location>
</feature>
<evidence type="ECO:0000313" key="4">
    <source>
        <dbReference type="Proteomes" id="UP000241462"/>
    </source>
</evidence>
<protein>
    <recommendedName>
        <fullName evidence="5">Bulb-type lectin domain-containing protein</fullName>
    </recommendedName>
</protein>
<name>A0A2T3A385_9PEZI</name>
<feature type="compositionally biased region" description="Low complexity" evidence="2">
    <location>
        <begin position="220"/>
        <end position="238"/>
    </location>
</feature>
<feature type="compositionally biased region" description="Polar residues" evidence="2">
    <location>
        <begin position="111"/>
        <end position="123"/>
    </location>
</feature>
<accession>A0A2T3A385</accession>
<feature type="compositionally biased region" description="Basic and acidic residues" evidence="2">
    <location>
        <begin position="651"/>
        <end position="674"/>
    </location>
</feature>
<feature type="region of interest" description="Disordered" evidence="2">
    <location>
        <begin position="752"/>
        <end position="777"/>
    </location>
</feature>
<evidence type="ECO:0008006" key="5">
    <source>
        <dbReference type="Google" id="ProtNLM"/>
    </source>
</evidence>
<dbReference type="SUPFAM" id="SSF51110">
    <property type="entry name" value="alpha-D-mannose-specific plant lectins"/>
    <property type="match status" value="1"/>
</dbReference>
<evidence type="ECO:0000313" key="3">
    <source>
        <dbReference type="EMBL" id="PSR82112.1"/>
    </source>
</evidence>
<evidence type="ECO:0000256" key="2">
    <source>
        <dbReference type="SAM" id="MobiDB-lite"/>
    </source>
</evidence>
<feature type="compositionally biased region" description="Acidic residues" evidence="2">
    <location>
        <begin position="86"/>
        <end position="102"/>
    </location>
</feature>
<sequence length="1223" mass="133621">MAVMLAPYNNAMRLGQGFNSYTQQICVDDAVVIDPNRSEVIVTNDGTTMRIVAETAGKPSAWNRIRENVNEGPVNPALCPPHPALEDGDGGEEAEEEEPQPAEEEHHQQALTKGSISEASTSGPPVHTPPSSKEGGDTSETESAVHVDAYEVRFHEAMESVPAPGAFPDAVAPPAPAASAPKTAKVVEDKTVTKTQKVGSGAGKDATSSAAKTGEKDTVKSATTTVKQTTSKSQVKQAPKGGRKGATSTKAELSRIEREDKIQRLREEKARLVEQRAYQAKLDAETRADERIRQAEDRAEQRQIRNEKRAYDAARRQAAQKAMAEAAAKYKDALTLAELDKVRAQNQFADRFDGIDSTTELYTFDPASGGRGPSQTVTYSSRFVDRLSDVTEDMAISGALSVKMAKIGGSGRGSFVDSDKFKESDLNFYISVKVANQSVNFKDALVYNPMRSVEIGSDDFNKTYGDSFISGFQEGGEFNAIISMKVHNKAKLLDIKAEAKVALTAGPVDITAEANVGIARTNLEMNTETTIQVSWCGGGHIKPMEQPWNMQSVMQAAARFPSLVSACPQRTHAILTKYDSLRSFVSLRPASFSPLQYENAQIYTSVLMDAFMSYKSKYKSLGDQVFRLQNKTLEFDTSVPAPTDGQLPLESSRDPNSKNDNKDQDKKDEKDKDQAVAAKPADPKVAKQRAAALAAAVDTSRFEASLRGMADARKFIRRQMIYIVNEVDLIEKDPKLATDEDHEEPFQSPLLFETRLPATKTPEALKRSSDPLTGRRIMAKTQTEAEIKKEQDEKAALESDSPPLWSADQDLLLEEQTSLDAVRTKVPGIGKHLQVSMALPKTEAGQMFNNLEFLYPDWQATTITIGISARGSVGSVEVVYENGLVLKKGIPDDQIKAKKSLGSFIGDERITSAAIETGTPVGKQAIQVLSVCMYTNRGRRLLGQAAKNEVLASNRVRKDGVEYENVHTLFCDSAYSKGTFKGFFGRLLLDNSDSGGAGVRRLGIIWGDSVSSKLSTTIADAAPVYDTDAATADANTNAMRSERDAARTDAQQQISAAKNEAQQQINAAKNEAQKQINAAKQQSDREKAEAVENAKQIRFGCNVYSSRQSVSFKAFKCPPTNDPFLRFENGNRINYQRDGNLVVYDKAGRPVWSISKNAAEGQVGDMIFHGDNDGNLVAWNNKYNGGIWSTETKQAKGGTLVWSSEPPFLEIFNDRGQRQCNYP</sequence>
<feature type="coiled-coil region" evidence="1">
    <location>
        <begin position="1047"/>
        <end position="1089"/>
    </location>
</feature>
<dbReference type="InterPro" id="IPR036426">
    <property type="entry name" value="Bulb-type_lectin_dom_sf"/>
</dbReference>
<proteinExistence type="predicted"/>
<feature type="region of interest" description="Disordered" evidence="2">
    <location>
        <begin position="72"/>
        <end position="142"/>
    </location>
</feature>
<dbReference type="Gene3D" id="2.90.10.10">
    <property type="entry name" value="Bulb-type lectin domain"/>
    <property type="match status" value="1"/>
</dbReference>
<keyword evidence="4" id="KW-1185">Reference proteome</keyword>
<organism evidence="3 4">
    <name type="scientific">Coniella lustricola</name>
    <dbReference type="NCBI Taxonomy" id="2025994"/>
    <lineage>
        <taxon>Eukaryota</taxon>
        <taxon>Fungi</taxon>
        <taxon>Dikarya</taxon>
        <taxon>Ascomycota</taxon>
        <taxon>Pezizomycotina</taxon>
        <taxon>Sordariomycetes</taxon>
        <taxon>Sordariomycetidae</taxon>
        <taxon>Diaporthales</taxon>
        <taxon>Schizoparmaceae</taxon>
        <taxon>Coniella</taxon>
    </lineage>
</organism>